<dbReference type="Gene3D" id="3.40.1440.10">
    <property type="entry name" value="GIY-YIG endonuclease"/>
    <property type="match status" value="1"/>
</dbReference>
<dbReference type="RefSeq" id="YP_009112586.1">
    <property type="nucleotide sequence ID" value="NC_025960.1"/>
</dbReference>
<reference evidence="2 3" key="1">
    <citation type="journal article" date="2015" name="Virus Genes">
        <title>The genome sequence of Agrotis segetum nucleopolyhedrovirus B (AgseNPV-B) reveals a new baculovirus species within the Agrotis baculovirus complex.</title>
        <authorList>
            <person name="Wennmann J.T."/>
            <person name="Gueli Alletti G."/>
            <person name="Jehle J.A."/>
        </authorList>
    </citation>
    <scope>NUCLEOTIDE SEQUENCE [LARGE SCALE GENOMIC DNA]</scope>
    <source>
        <strain evidence="2">English</strain>
    </source>
</reference>
<dbReference type="EMBL" id="KM102981">
    <property type="protein sequence ID" value="AIZ48583.1"/>
    <property type="molecule type" value="Genomic_DNA"/>
</dbReference>
<dbReference type="PROSITE" id="PS50164">
    <property type="entry name" value="GIY_YIG"/>
    <property type="match status" value="1"/>
</dbReference>
<keyword evidence="3" id="KW-1185">Reference proteome</keyword>
<evidence type="ECO:0000313" key="2">
    <source>
        <dbReference type="EMBL" id="AIZ48583.1"/>
    </source>
</evidence>
<accession>A0A0A7KR48</accession>
<dbReference type="PANTHER" id="PTHR34477">
    <property type="entry name" value="UPF0213 PROTEIN YHBQ"/>
    <property type="match status" value="1"/>
</dbReference>
<dbReference type="PANTHER" id="PTHR34477:SF1">
    <property type="entry name" value="UPF0213 PROTEIN YHBQ"/>
    <property type="match status" value="1"/>
</dbReference>
<dbReference type="Proteomes" id="UP000202327">
    <property type="component" value="Segment"/>
</dbReference>
<sequence length="100" mass="11862">MNSNWCLYIVRAISQQSSKKYILYIGITKDPHRRFRQHCRGTGAKCLRGRATQELVYVSPSIYTHRRVARAEYKLKRKPKKFKDWIVATKPHNIVEMLNI</sequence>
<dbReference type="Pfam" id="PF01541">
    <property type="entry name" value="GIY-YIG"/>
    <property type="match status" value="1"/>
</dbReference>
<proteinExistence type="predicted"/>
<organism evidence="2 3">
    <name type="scientific">Agrotis segetum nucleopolyhedrovirus B</name>
    <dbReference type="NCBI Taxonomy" id="1580580"/>
    <lineage>
        <taxon>Viruses</taxon>
        <taxon>Viruses incertae sedis</taxon>
        <taxon>Naldaviricetes</taxon>
        <taxon>Lefavirales</taxon>
        <taxon>Baculoviridae</taxon>
        <taxon>Alphabaculovirus</taxon>
        <taxon>Alphabaculovirus alteragsegetum</taxon>
    </lineage>
</organism>
<dbReference type="InterPro" id="IPR035901">
    <property type="entry name" value="GIY-YIG_endonuc_sf"/>
</dbReference>
<dbReference type="OrthoDB" id="27013at10239"/>
<evidence type="ECO:0000313" key="3">
    <source>
        <dbReference type="Proteomes" id="UP000202327"/>
    </source>
</evidence>
<evidence type="ECO:0000259" key="1">
    <source>
        <dbReference type="PROSITE" id="PS50164"/>
    </source>
</evidence>
<protein>
    <submittedName>
        <fullName evidence="2">Asb025</fullName>
    </submittedName>
</protein>
<dbReference type="SUPFAM" id="SSF82771">
    <property type="entry name" value="GIY-YIG endonuclease"/>
    <property type="match status" value="1"/>
</dbReference>
<dbReference type="KEGG" id="vg:22619615"/>
<feature type="domain" description="GIY-YIG" evidence="1">
    <location>
        <begin position="3"/>
        <end position="86"/>
    </location>
</feature>
<dbReference type="GeneID" id="22619615"/>
<name>A0A0A7KR48_9ABAC</name>
<dbReference type="InterPro" id="IPR050190">
    <property type="entry name" value="UPF0213_domain"/>
</dbReference>
<dbReference type="InterPro" id="IPR000305">
    <property type="entry name" value="GIY-YIG_endonuc"/>
</dbReference>